<sequence>MSGLEKEVAALPKLGRAGLQQRWREVFKTAPPAAFTPDLLARALAYRLQEKAIGRLEPTLARQLQSGAEGRGAARPKLRTGNRLVRRWRGGTYVVDVTDDGFRYQETNYSSLSEIAGVITGTRWSGPRFFGLPR</sequence>
<gene>
    <name evidence="1" type="ORF">M1K48_00405</name>
</gene>
<name>A0ABY5MXT1_9SPHN</name>
<protein>
    <submittedName>
        <fullName evidence="1">DUF2924 domain-containing protein</fullName>
    </submittedName>
</protein>
<dbReference type="RefSeq" id="WP_249503928.1">
    <property type="nucleotide sequence ID" value="NZ_CP097253.1"/>
</dbReference>
<evidence type="ECO:0000313" key="1">
    <source>
        <dbReference type="EMBL" id="UUR08147.1"/>
    </source>
</evidence>
<proteinExistence type="predicted"/>
<dbReference type="Proteomes" id="UP000831921">
    <property type="component" value="Chromosome"/>
</dbReference>
<evidence type="ECO:0000313" key="2">
    <source>
        <dbReference type="Proteomes" id="UP000831921"/>
    </source>
</evidence>
<dbReference type="InterPro" id="IPR021322">
    <property type="entry name" value="DUF2924"/>
</dbReference>
<dbReference type="EMBL" id="CP097253">
    <property type="protein sequence ID" value="UUR08147.1"/>
    <property type="molecule type" value="Genomic_DNA"/>
</dbReference>
<accession>A0ABY5MXT1</accession>
<keyword evidence="2" id="KW-1185">Reference proteome</keyword>
<organism evidence="1 2">
    <name type="scientific">Sphingomonas glaciei</name>
    <dbReference type="NCBI Taxonomy" id="2938948"/>
    <lineage>
        <taxon>Bacteria</taxon>
        <taxon>Pseudomonadati</taxon>
        <taxon>Pseudomonadota</taxon>
        <taxon>Alphaproteobacteria</taxon>
        <taxon>Sphingomonadales</taxon>
        <taxon>Sphingomonadaceae</taxon>
        <taxon>Sphingomonas</taxon>
    </lineage>
</organism>
<reference evidence="1 2" key="1">
    <citation type="submission" date="2022-05" db="EMBL/GenBank/DDBJ databases">
        <title>S8-45 Sphingomonas ultraviolaceadurans.</title>
        <authorList>
            <person name="Liu Y."/>
        </authorList>
    </citation>
    <scope>NUCLEOTIDE SEQUENCE [LARGE SCALE GENOMIC DNA]</scope>
    <source>
        <strain evidence="1 2">S8-45</strain>
    </source>
</reference>
<dbReference type="Pfam" id="PF11149">
    <property type="entry name" value="DUF2924"/>
    <property type="match status" value="1"/>
</dbReference>